<dbReference type="EMBL" id="CP048209">
    <property type="protein sequence ID" value="QHT63305.1"/>
    <property type="molecule type" value="Genomic_DNA"/>
</dbReference>
<name>A0A6C0G790_9BACL</name>
<evidence type="ECO:0000256" key="1">
    <source>
        <dbReference type="SAM" id="Phobius"/>
    </source>
</evidence>
<accession>A0A6C0G790</accession>
<gene>
    <name evidence="2" type="ORF">GXP70_27300</name>
</gene>
<feature type="transmembrane region" description="Helical" evidence="1">
    <location>
        <begin position="30"/>
        <end position="48"/>
    </location>
</feature>
<keyword evidence="1" id="KW-1133">Transmembrane helix</keyword>
<proteinExistence type="predicted"/>
<organism evidence="2 3">
    <name type="scientific">Paenibacillus lycopersici</name>
    <dbReference type="NCBI Taxonomy" id="2704462"/>
    <lineage>
        <taxon>Bacteria</taxon>
        <taxon>Bacillati</taxon>
        <taxon>Bacillota</taxon>
        <taxon>Bacilli</taxon>
        <taxon>Bacillales</taxon>
        <taxon>Paenibacillaceae</taxon>
        <taxon>Paenibacillus</taxon>
    </lineage>
</organism>
<evidence type="ECO:0000313" key="2">
    <source>
        <dbReference type="EMBL" id="QHT63305.1"/>
    </source>
</evidence>
<dbReference type="KEGG" id="plyc:GXP70_27300"/>
<dbReference type="AlphaFoldDB" id="A0A6C0G790"/>
<keyword evidence="3" id="KW-1185">Reference proteome</keyword>
<dbReference type="Proteomes" id="UP000476064">
    <property type="component" value="Chromosome"/>
</dbReference>
<sequence length="75" mass="8440">MIWIVLIMAAGVVRFEYPKLLRGGQLKELALSACLLIIGVTLTFLQSFHVQLPNPLDWLTVIYKPMSRAVLSTLK</sequence>
<keyword evidence="1" id="KW-0472">Membrane</keyword>
<keyword evidence="1" id="KW-0812">Transmembrane</keyword>
<protein>
    <submittedName>
        <fullName evidence="2">Uncharacterized protein</fullName>
    </submittedName>
</protein>
<dbReference type="RefSeq" id="WP_162359748.1">
    <property type="nucleotide sequence ID" value="NZ_CP048209.1"/>
</dbReference>
<reference evidence="2 3" key="1">
    <citation type="submission" date="2020-01" db="EMBL/GenBank/DDBJ databases">
        <title>Paenibacillus sp. nov., isolated from tomato rhizosphere.</title>
        <authorList>
            <person name="Weon H.-Y."/>
            <person name="Lee S.A."/>
        </authorList>
    </citation>
    <scope>NUCLEOTIDE SEQUENCE [LARGE SCALE GENOMIC DNA]</scope>
    <source>
        <strain evidence="2 3">12200R-189</strain>
    </source>
</reference>
<evidence type="ECO:0000313" key="3">
    <source>
        <dbReference type="Proteomes" id="UP000476064"/>
    </source>
</evidence>